<protein>
    <submittedName>
        <fullName evidence="3">Uncharacterized protein</fullName>
    </submittedName>
</protein>
<feature type="signal peptide" evidence="2">
    <location>
        <begin position="1"/>
        <end position="27"/>
    </location>
</feature>
<dbReference type="KEGG" id="fku:FGKAn22_06020"/>
<feature type="chain" id="PRO_5043029396" evidence="2">
    <location>
        <begin position="28"/>
        <end position="780"/>
    </location>
</feature>
<dbReference type="RefSeq" id="WP_212786515.1">
    <property type="nucleotide sequence ID" value="NZ_AP019536.1"/>
</dbReference>
<gene>
    <name evidence="3" type="ORF">FGKAn22_06020</name>
</gene>
<keyword evidence="4" id="KW-1185">Reference proteome</keyword>
<evidence type="ECO:0000256" key="2">
    <source>
        <dbReference type="SAM" id="SignalP"/>
    </source>
</evidence>
<dbReference type="AlphaFoldDB" id="A0AAN1T033"/>
<dbReference type="Proteomes" id="UP001319121">
    <property type="component" value="Chromosome"/>
</dbReference>
<evidence type="ECO:0000313" key="3">
    <source>
        <dbReference type="EMBL" id="BBI98909.1"/>
    </source>
</evidence>
<accession>A0AAN1T033</accession>
<organism evidence="3 4">
    <name type="scientific">Ferrigenium kumadai</name>
    <dbReference type="NCBI Taxonomy" id="1682490"/>
    <lineage>
        <taxon>Bacteria</taxon>
        <taxon>Pseudomonadati</taxon>
        <taxon>Pseudomonadota</taxon>
        <taxon>Betaproteobacteria</taxon>
        <taxon>Nitrosomonadales</taxon>
        <taxon>Gallionellaceae</taxon>
        <taxon>Ferrigenium</taxon>
    </lineage>
</organism>
<proteinExistence type="predicted"/>
<name>A0AAN1T033_9PROT</name>
<dbReference type="InterPro" id="IPR018247">
    <property type="entry name" value="EF_Hand_1_Ca_BS"/>
</dbReference>
<dbReference type="PROSITE" id="PS00018">
    <property type="entry name" value="EF_HAND_1"/>
    <property type="match status" value="1"/>
</dbReference>
<sequence length="780" mass="81217">MHNQDRISPIIVAVFLASAFAPSAAHAACAAGTKAPQVQDIPSMLTPANTGFTLQLGQVQNSVAPFVFTALDQNGTQAYGSTGTSAKGGSITVVDAAKGKFSYTPPTGYIGADYITIAVAPSCDTTLTTTYRIAVSIGSNIQGKFTSCSAASSCVTGAIGGPGNSVVIIDNTPNPGSPGVVTNMATNATAVMKGLGEGNEIEVKLGGEIQVMQRDNKVTPHDLIDEIGSNNANSTSYQNYYSKTKATYFANGTQLFDLDKMRRASEWEALNIAPSATGIACTYPTLAGGTYRAYKGAKPVNNGANSIARDANGTPVPGPVGSCHFAAKYTIDPAYDPATGKTGGNYGAISWAQFVYNVANNITMYGIVRVLVPAEAGSATTTKNALGSIVTSTVDPLYGKCKTATTKTLCLNPPNVGIQPGASVALTDWKGVKTTYTIPANAQVRVRGSLFFDFVNGQKSYAGGVIPGIGLGQLPSGKELKFNMWLPISVNASNDRDGDGIMDNLEYIESVSAGVVCSNASGPSFPCSYRFKTTDLTIDPDQVPQEAVDTYNAQYNTNYRDSADPAFVAKFNKLNLPNQYHLLMPSAYAQGWADAFAELNISATQWSDLGFTVPAKKATPLSIADTRSNGFEDLPVYLYSGGTADLGNHINISGLMYIPQSIELEVSGGGTTFTGTRQYIMGGVIVRDGFELESKKNSIQVISSDPLSFASARVNPNSVTGSILTTAGGTVHGNNGVPLGIGIGGGTTTTTTGTGDSTVVGGSGNVSSPGKVRWIEVRPQ</sequence>
<keyword evidence="2" id="KW-0732">Signal</keyword>
<feature type="region of interest" description="Disordered" evidence="1">
    <location>
        <begin position="748"/>
        <end position="767"/>
    </location>
</feature>
<evidence type="ECO:0000256" key="1">
    <source>
        <dbReference type="SAM" id="MobiDB-lite"/>
    </source>
</evidence>
<evidence type="ECO:0000313" key="4">
    <source>
        <dbReference type="Proteomes" id="UP001319121"/>
    </source>
</evidence>
<dbReference type="EMBL" id="AP019536">
    <property type="protein sequence ID" value="BBI98909.1"/>
    <property type="molecule type" value="Genomic_DNA"/>
</dbReference>
<reference evidence="3 4" key="1">
    <citation type="submission" date="2019-03" db="EMBL/GenBank/DDBJ databases">
        <title>Complete genome sequence of Ferrigenium kumadai strain An22, a microaerophilic iron-oxidizing bacterium isolated from a paddy field soil.</title>
        <authorList>
            <person name="Watanabe T."/>
            <person name="Asakawa S."/>
        </authorList>
    </citation>
    <scope>NUCLEOTIDE SEQUENCE [LARGE SCALE GENOMIC DNA]</scope>
    <source>
        <strain evidence="3 4">An22</strain>
    </source>
</reference>